<dbReference type="InterPro" id="IPR011009">
    <property type="entry name" value="Kinase-like_dom_sf"/>
</dbReference>
<name>A0A9N8ZUF0_9GLOM</name>
<feature type="region of interest" description="Disordered" evidence="1">
    <location>
        <begin position="456"/>
        <end position="498"/>
    </location>
</feature>
<evidence type="ECO:0000313" key="4">
    <source>
        <dbReference type="Proteomes" id="UP000789706"/>
    </source>
</evidence>
<evidence type="ECO:0000313" key="3">
    <source>
        <dbReference type="EMBL" id="CAG8506947.1"/>
    </source>
</evidence>
<dbReference type="InterPro" id="IPR036537">
    <property type="entry name" value="Adaptor_Cbl_N_dom_sf"/>
</dbReference>
<feature type="compositionally biased region" description="Polar residues" evidence="1">
    <location>
        <begin position="462"/>
        <end position="478"/>
    </location>
</feature>
<dbReference type="GO" id="GO:0004674">
    <property type="term" value="F:protein serine/threonine kinase activity"/>
    <property type="evidence" value="ECO:0007669"/>
    <property type="project" value="TreeGrafter"/>
</dbReference>
<feature type="compositionally biased region" description="Polar residues" evidence="1">
    <location>
        <begin position="485"/>
        <end position="497"/>
    </location>
</feature>
<dbReference type="Gene3D" id="1.25.40.10">
    <property type="entry name" value="Tetratricopeptide repeat domain"/>
    <property type="match status" value="1"/>
</dbReference>
<dbReference type="InterPro" id="IPR011990">
    <property type="entry name" value="TPR-like_helical_dom_sf"/>
</dbReference>
<organism evidence="3 4">
    <name type="scientific">Diversispora eburnea</name>
    <dbReference type="NCBI Taxonomy" id="1213867"/>
    <lineage>
        <taxon>Eukaryota</taxon>
        <taxon>Fungi</taxon>
        <taxon>Fungi incertae sedis</taxon>
        <taxon>Mucoromycota</taxon>
        <taxon>Glomeromycotina</taxon>
        <taxon>Glomeromycetes</taxon>
        <taxon>Diversisporales</taxon>
        <taxon>Diversisporaceae</taxon>
        <taxon>Diversispora</taxon>
    </lineage>
</organism>
<feature type="domain" description="Protein kinase" evidence="2">
    <location>
        <begin position="221"/>
        <end position="469"/>
    </location>
</feature>
<dbReference type="SUPFAM" id="SSF81901">
    <property type="entry name" value="HCP-like"/>
    <property type="match status" value="1"/>
</dbReference>
<dbReference type="InterPro" id="IPR054000">
    <property type="entry name" value="MLKL_N"/>
</dbReference>
<reference evidence="3" key="1">
    <citation type="submission" date="2021-06" db="EMBL/GenBank/DDBJ databases">
        <authorList>
            <person name="Kallberg Y."/>
            <person name="Tangrot J."/>
            <person name="Rosling A."/>
        </authorList>
    </citation>
    <scope>NUCLEOTIDE SEQUENCE</scope>
    <source>
        <strain evidence="3">AZ414A</strain>
    </source>
</reference>
<dbReference type="GO" id="GO:0005524">
    <property type="term" value="F:ATP binding"/>
    <property type="evidence" value="ECO:0007669"/>
    <property type="project" value="InterPro"/>
</dbReference>
<dbReference type="Pfam" id="PF08238">
    <property type="entry name" value="Sel1"/>
    <property type="match status" value="3"/>
</dbReference>
<dbReference type="PANTHER" id="PTHR44329">
    <property type="entry name" value="SERINE/THREONINE-PROTEIN KINASE TNNI3K-RELATED"/>
    <property type="match status" value="1"/>
</dbReference>
<dbReference type="GO" id="GO:0007166">
    <property type="term" value="P:cell surface receptor signaling pathway"/>
    <property type="evidence" value="ECO:0007669"/>
    <property type="project" value="InterPro"/>
</dbReference>
<dbReference type="Gene3D" id="1.10.510.10">
    <property type="entry name" value="Transferase(Phosphotransferase) domain 1"/>
    <property type="match status" value="1"/>
</dbReference>
<dbReference type="InterPro" id="IPR008266">
    <property type="entry name" value="Tyr_kinase_AS"/>
</dbReference>
<dbReference type="AlphaFoldDB" id="A0A9N8ZUF0"/>
<protein>
    <submittedName>
        <fullName evidence="3">5954_t:CDS:1</fullName>
    </submittedName>
</protein>
<dbReference type="InterPro" id="IPR006597">
    <property type="entry name" value="Sel1-like"/>
</dbReference>
<dbReference type="Gene3D" id="1.20.930.20">
    <property type="entry name" value="Adaptor protein Cbl, N-terminal domain"/>
    <property type="match status" value="1"/>
</dbReference>
<dbReference type="PROSITE" id="PS00109">
    <property type="entry name" value="PROTEIN_KINASE_TYR"/>
    <property type="match status" value="1"/>
</dbReference>
<dbReference type="InterPro" id="IPR001245">
    <property type="entry name" value="Ser-Thr/Tyr_kinase_cat_dom"/>
</dbReference>
<dbReference type="InterPro" id="IPR000719">
    <property type="entry name" value="Prot_kinase_dom"/>
</dbReference>
<evidence type="ECO:0000259" key="2">
    <source>
        <dbReference type="PROSITE" id="PS50011"/>
    </source>
</evidence>
<dbReference type="CDD" id="cd21037">
    <property type="entry name" value="MLKL_NTD"/>
    <property type="match status" value="1"/>
</dbReference>
<dbReference type="Proteomes" id="UP000789706">
    <property type="component" value="Unassembled WGS sequence"/>
</dbReference>
<dbReference type="Pfam" id="PF07714">
    <property type="entry name" value="PK_Tyr_Ser-Thr"/>
    <property type="match status" value="1"/>
</dbReference>
<accession>A0A9N8ZUF0</accession>
<dbReference type="SUPFAM" id="SSF56112">
    <property type="entry name" value="Protein kinase-like (PK-like)"/>
    <property type="match status" value="1"/>
</dbReference>
<dbReference type="EMBL" id="CAJVPK010000412">
    <property type="protein sequence ID" value="CAG8506947.1"/>
    <property type="molecule type" value="Genomic_DNA"/>
</dbReference>
<evidence type="ECO:0000256" key="1">
    <source>
        <dbReference type="SAM" id="MobiDB-lite"/>
    </source>
</evidence>
<dbReference type="InterPro" id="IPR059179">
    <property type="entry name" value="MLKL-like_MCAfunc"/>
</dbReference>
<keyword evidence="4" id="KW-1185">Reference proteome</keyword>
<dbReference type="SMART" id="SM00671">
    <property type="entry name" value="SEL1"/>
    <property type="match status" value="3"/>
</dbReference>
<proteinExistence type="predicted"/>
<gene>
    <name evidence="3" type="ORF">DEBURN_LOCUS4974</name>
</gene>
<comment type="caution">
    <text evidence="3">The sequence shown here is derived from an EMBL/GenBank/DDBJ whole genome shotgun (WGS) entry which is preliminary data.</text>
</comment>
<dbReference type="InterPro" id="IPR051681">
    <property type="entry name" value="Ser/Thr_Kinases-Pseudokinases"/>
</dbReference>
<dbReference type="OrthoDB" id="2314769at2759"/>
<dbReference type="Pfam" id="PF22215">
    <property type="entry name" value="MLKL_N"/>
    <property type="match status" value="1"/>
</dbReference>
<sequence>MSKIDNTKKAAASLFHPAARILVDGGNLVPIVSIITSLFREIIDLVEKAGHNKKVCRRLAERIRVANQIISEIKKEENDLAFQSYVRAVKRTKEFIKDISESGSFIKLITSHEIHNQYQDITEDLDTAILQLNLIQIVRTRKEIGDDRKLFQSEIKTSLNVMEEVMKDVWEQGMNTQQKLMAFENKLEKIHEAVVDVNKGELQHLQSSEHFRIDCSQITCCDDSEEVKRGSGQIVKKMYIAQTVCQKEINIFPSNLHIVDRQVGILKELKNCQNIITFYGTMLRSGKFYIISEWAEEGDLNNYLKVHKNLSWEFKIRIASEIAGGLAFCHVYNILHHDIRSHNILLTENLTAKISNFSSARKETDASRQIKDIQLRYRWLAPEKLINYTENEYTKQCDIYSFAIVLWELASQELPFANIPSNDDLLKMITEKHERPPLIPGTPSAYEKMMTQGWDQRKIKPKSNSQPSINPDSINSLWSGKELSPSENGPSNDSQISEGIIDNFDISDSTQINLEILQTIPPGYPDVSEAKKLHSAKKYSVAWPIFKLHADNGDPQAEFYVGYYLISGDRGVDKNKELAVEYFRRSASKNIPDAQFRYGVALLNGEGVVKSAENDKIAIENLEKAANQGNLSAMFNFGDLLINGAHGVTQDLEQGANWLKKAHKKGHPHAYKKLADRYRVLKLTIPEPEEI</sequence>
<dbReference type="PROSITE" id="PS50011">
    <property type="entry name" value="PROTEIN_KINASE_DOM"/>
    <property type="match status" value="1"/>
</dbReference>